<accession>A0A2K3QEA2</accession>
<organism evidence="4 5">
    <name type="scientific">Tolypocladium capitatum</name>
    <dbReference type="NCBI Taxonomy" id="45235"/>
    <lineage>
        <taxon>Eukaryota</taxon>
        <taxon>Fungi</taxon>
        <taxon>Dikarya</taxon>
        <taxon>Ascomycota</taxon>
        <taxon>Pezizomycotina</taxon>
        <taxon>Sordariomycetes</taxon>
        <taxon>Hypocreomycetidae</taxon>
        <taxon>Hypocreales</taxon>
        <taxon>Ophiocordycipitaceae</taxon>
        <taxon>Tolypocladium</taxon>
    </lineage>
</organism>
<feature type="domain" description="ELYS-like" evidence="3">
    <location>
        <begin position="37"/>
        <end position="262"/>
    </location>
</feature>
<dbReference type="AlphaFoldDB" id="A0A2K3QEA2"/>
<evidence type="ECO:0000256" key="2">
    <source>
        <dbReference type="ARBA" id="ARBA00023242"/>
    </source>
</evidence>
<dbReference type="STRING" id="45235.A0A2K3QEA2"/>
<dbReference type="GO" id="GO:0005634">
    <property type="term" value="C:nucleus"/>
    <property type="evidence" value="ECO:0007669"/>
    <property type="project" value="UniProtKB-SubCell"/>
</dbReference>
<sequence>MLNYTKFHDVFPPDLRIPYDRKLQHEIEDHRKSLDGTLFIDRVIKALRISKGPSSELPQSIMYPPKADNALRQLHQQICEAGMSMHHKQSLLYYILLDFDVAGSQSVSEAFASESGMPSNYQVFMKGLWYLDRQDYQRALEYVAHPSLIPDFADDIIITLVRHARDNDYSLALSYFYAVQPVLKSSLALELLFDAMARTSVTEALLFSRTHPQHTREQLFRRWISSILDSNRGQESSSRISELAFMPFDSAEEAWFEEHLSTGEGRDLKRAKDTLLIRKIACDRFAEVGKHRPSGQWAAVLEGLKSGIEGHAD</sequence>
<name>A0A2K3QEA2_9HYPO</name>
<dbReference type="EMBL" id="NRSZ01000655">
    <property type="protein sequence ID" value="PNY25857.1"/>
    <property type="molecule type" value="Genomic_DNA"/>
</dbReference>
<dbReference type="OrthoDB" id="20729at2759"/>
<keyword evidence="2" id="KW-0539">Nucleus</keyword>
<proteinExistence type="predicted"/>
<comment type="subcellular location">
    <subcellularLocation>
        <location evidence="1">Nucleus</location>
    </subcellularLocation>
</comment>
<comment type="caution">
    <text evidence="4">The sequence shown here is derived from an EMBL/GenBank/DDBJ whole genome shotgun (WGS) entry which is preliminary data.</text>
</comment>
<gene>
    <name evidence="4" type="ORF">TCAP_04215</name>
</gene>
<dbReference type="Pfam" id="PF13934">
    <property type="entry name" value="ELYS"/>
    <property type="match status" value="1"/>
</dbReference>
<protein>
    <submittedName>
        <fullName evidence="4">Uncharacterized protein ely5</fullName>
    </submittedName>
</protein>
<reference evidence="4 5" key="1">
    <citation type="submission" date="2017-08" db="EMBL/GenBank/DDBJ databases">
        <title>Harnessing the power of phylogenomics to disentangle the directionality and signatures of interkingdom host jumping in the parasitic fungal genus Tolypocladium.</title>
        <authorList>
            <person name="Quandt C.A."/>
            <person name="Patterson W."/>
            <person name="Spatafora J.W."/>
        </authorList>
    </citation>
    <scope>NUCLEOTIDE SEQUENCE [LARGE SCALE GENOMIC DNA]</scope>
    <source>
        <strain evidence="4 5">CBS 113982</strain>
    </source>
</reference>
<dbReference type="InterPro" id="IPR025151">
    <property type="entry name" value="ELYS_dom"/>
</dbReference>
<evidence type="ECO:0000259" key="3">
    <source>
        <dbReference type="Pfam" id="PF13934"/>
    </source>
</evidence>
<keyword evidence="5" id="KW-1185">Reference proteome</keyword>
<evidence type="ECO:0000256" key="1">
    <source>
        <dbReference type="ARBA" id="ARBA00004123"/>
    </source>
</evidence>
<evidence type="ECO:0000313" key="4">
    <source>
        <dbReference type="EMBL" id="PNY25857.1"/>
    </source>
</evidence>
<evidence type="ECO:0000313" key="5">
    <source>
        <dbReference type="Proteomes" id="UP000236621"/>
    </source>
</evidence>
<dbReference type="Proteomes" id="UP000236621">
    <property type="component" value="Unassembled WGS sequence"/>
</dbReference>